<feature type="domain" description="DUF7710" evidence="1">
    <location>
        <begin position="6"/>
        <end position="89"/>
    </location>
</feature>
<gene>
    <name evidence="2" type="ORF">RAE19_03885</name>
</gene>
<sequence>MSTSTVWIFNGHKAAFPSGVFAHREQATNWIAQHKLSGVLTEYPVDTGTLDWAITNQFFLPKKPEHSQAKFIQSFTSSRQRHEHYEEGTLVA</sequence>
<evidence type="ECO:0000259" key="1">
    <source>
        <dbReference type="Pfam" id="PF24819"/>
    </source>
</evidence>
<evidence type="ECO:0000313" key="3">
    <source>
        <dbReference type="Proteomes" id="UP001321700"/>
    </source>
</evidence>
<evidence type="ECO:0000313" key="2">
    <source>
        <dbReference type="EMBL" id="MDT7517887.1"/>
    </source>
</evidence>
<name>A0ABU3KJH0_9BURK</name>
<dbReference type="EMBL" id="JAVBIK010000001">
    <property type="protein sequence ID" value="MDT7517887.1"/>
    <property type="molecule type" value="Genomic_DNA"/>
</dbReference>
<dbReference type="Pfam" id="PF24819">
    <property type="entry name" value="DUF7710"/>
    <property type="match status" value="1"/>
</dbReference>
<dbReference type="InterPro" id="IPR056127">
    <property type="entry name" value="DUF7710"/>
</dbReference>
<reference evidence="2 3" key="1">
    <citation type="submission" date="2023-08" db="EMBL/GenBank/DDBJ databases">
        <title>Rhodoferax potami sp. nov. and Rhodoferax mekongensis sp. nov., isolated from the Mekong River in Thailand.</title>
        <authorList>
            <person name="Kitikhun S."/>
            <person name="Charoenyingcharoen P."/>
            <person name="Siriarchawattana P."/>
            <person name="Likhitrattanapisal S."/>
            <person name="Nilsakha T."/>
            <person name="Chanpet A."/>
            <person name="Rattanawaree P."/>
            <person name="Ingsriswang S."/>
        </authorList>
    </citation>
    <scope>NUCLEOTIDE SEQUENCE [LARGE SCALE GENOMIC DNA]</scope>
    <source>
        <strain evidence="2 3">TBRC 17660</strain>
    </source>
</reference>
<dbReference type="RefSeq" id="WP_313873686.1">
    <property type="nucleotide sequence ID" value="NZ_JAVBIK010000001.1"/>
</dbReference>
<keyword evidence="3" id="KW-1185">Reference proteome</keyword>
<accession>A0ABU3KJH0</accession>
<proteinExistence type="predicted"/>
<comment type="caution">
    <text evidence="2">The sequence shown here is derived from an EMBL/GenBank/DDBJ whole genome shotgun (WGS) entry which is preliminary data.</text>
</comment>
<dbReference type="Proteomes" id="UP001321700">
    <property type="component" value="Unassembled WGS sequence"/>
</dbReference>
<organism evidence="2 3">
    <name type="scientific">Rhodoferax potami</name>
    <dbReference type="NCBI Taxonomy" id="3068338"/>
    <lineage>
        <taxon>Bacteria</taxon>
        <taxon>Pseudomonadati</taxon>
        <taxon>Pseudomonadota</taxon>
        <taxon>Betaproteobacteria</taxon>
        <taxon>Burkholderiales</taxon>
        <taxon>Comamonadaceae</taxon>
        <taxon>Rhodoferax</taxon>
    </lineage>
</organism>
<protein>
    <recommendedName>
        <fullName evidence="1">DUF7710 domain-containing protein</fullName>
    </recommendedName>
</protein>